<dbReference type="Gene3D" id="3.10.290.10">
    <property type="entry name" value="RNA-binding S4 domain"/>
    <property type="match status" value="1"/>
</dbReference>
<dbReference type="Gene3D" id="3.30.70.580">
    <property type="entry name" value="Pseudouridine synthase I, catalytic domain, N-terminal subdomain"/>
    <property type="match status" value="1"/>
</dbReference>
<dbReference type="PANTHER" id="PTHR47683:SF4">
    <property type="entry name" value="PSEUDOURIDINE SYNTHASE"/>
    <property type="match status" value="1"/>
</dbReference>
<comment type="function">
    <text evidence="5">Responsible for synthesis of pseudouridine from uracil-516 in 16S ribosomal RNA.</text>
</comment>
<evidence type="ECO:0000256" key="5">
    <source>
        <dbReference type="ARBA" id="ARBA00037590"/>
    </source>
</evidence>
<dbReference type="InterPro" id="IPR020103">
    <property type="entry name" value="PsdUridine_synth_cat_dom_sf"/>
</dbReference>
<dbReference type="SUPFAM" id="SSF55120">
    <property type="entry name" value="Pseudouridine synthase"/>
    <property type="match status" value="1"/>
</dbReference>
<dbReference type="SMART" id="SM00363">
    <property type="entry name" value="S4"/>
    <property type="match status" value="1"/>
</dbReference>
<evidence type="ECO:0000259" key="8">
    <source>
        <dbReference type="SMART" id="SM00363"/>
    </source>
</evidence>
<evidence type="ECO:0000256" key="7">
    <source>
        <dbReference type="RuleBase" id="RU003887"/>
    </source>
</evidence>
<dbReference type="CDD" id="cd02553">
    <property type="entry name" value="PseudoU_synth_RsuA"/>
    <property type="match status" value="1"/>
</dbReference>
<dbReference type="Proteomes" id="UP000714380">
    <property type="component" value="Unassembled WGS sequence"/>
</dbReference>
<comment type="caution">
    <text evidence="9">The sequence shown here is derived from an EMBL/GenBank/DDBJ whole genome shotgun (WGS) entry which is preliminary data.</text>
</comment>
<evidence type="ECO:0000313" key="9">
    <source>
        <dbReference type="EMBL" id="MCA6062900.1"/>
    </source>
</evidence>
<organism evidence="9 10">
    <name type="scientific">Thalassolituus marinus</name>
    <dbReference type="NCBI Taxonomy" id="671053"/>
    <lineage>
        <taxon>Bacteria</taxon>
        <taxon>Pseudomonadati</taxon>
        <taxon>Pseudomonadota</taxon>
        <taxon>Gammaproteobacteria</taxon>
        <taxon>Oceanospirillales</taxon>
        <taxon>Oceanospirillaceae</taxon>
        <taxon>Thalassolituus</taxon>
    </lineage>
</organism>
<dbReference type="InterPro" id="IPR002942">
    <property type="entry name" value="S4_RNA-bd"/>
</dbReference>
<dbReference type="Pfam" id="PF00849">
    <property type="entry name" value="PseudoU_synth_2"/>
    <property type="match status" value="1"/>
</dbReference>
<protein>
    <recommendedName>
        <fullName evidence="7">Pseudouridine synthase</fullName>
        <ecNumber evidence="7">5.4.99.-</ecNumber>
    </recommendedName>
</protein>
<dbReference type="InterPro" id="IPR050343">
    <property type="entry name" value="RsuA_PseudoU_synthase"/>
</dbReference>
<keyword evidence="3 7" id="KW-0413">Isomerase</keyword>
<comment type="catalytic activity">
    <reaction evidence="4">
        <text>uridine(516) in 16S rRNA = pseudouridine(516) in 16S rRNA</text>
        <dbReference type="Rhea" id="RHEA:38867"/>
        <dbReference type="Rhea" id="RHEA-COMP:10089"/>
        <dbReference type="Rhea" id="RHEA-COMP:10090"/>
        <dbReference type="ChEBI" id="CHEBI:65314"/>
        <dbReference type="ChEBI" id="CHEBI:65315"/>
        <dbReference type="EC" id="5.4.99.19"/>
    </reaction>
</comment>
<evidence type="ECO:0000256" key="3">
    <source>
        <dbReference type="ARBA" id="ARBA00023235"/>
    </source>
</evidence>
<dbReference type="InterPro" id="IPR018496">
    <property type="entry name" value="PsdUridine_synth_RsuA/RluB_CS"/>
</dbReference>
<dbReference type="InterPro" id="IPR000748">
    <property type="entry name" value="PsdUridine_synth_RsuA/RluB/E/F"/>
</dbReference>
<name>A0ABS7ZRB2_9GAMM</name>
<evidence type="ECO:0000256" key="6">
    <source>
        <dbReference type="PROSITE-ProRule" id="PRU00182"/>
    </source>
</evidence>
<dbReference type="InterPro" id="IPR020094">
    <property type="entry name" value="TruA/RsuA/RluB/E/F_N"/>
</dbReference>
<keyword evidence="10" id="KW-1185">Reference proteome</keyword>
<dbReference type="EC" id="5.4.99.-" evidence="7"/>
<dbReference type="PANTHER" id="PTHR47683">
    <property type="entry name" value="PSEUDOURIDINE SYNTHASE FAMILY PROTEIN-RELATED"/>
    <property type="match status" value="1"/>
</dbReference>
<dbReference type="InterPro" id="IPR036986">
    <property type="entry name" value="S4_RNA-bd_sf"/>
</dbReference>
<evidence type="ECO:0000256" key="4">
    <source>
        <dbReference type="ARBA" id="ARBA00036749"/>
    </source>
</evidence>
<dbReference type="Gene3D" id="3.30.70.1560">
    <property type="entry name" value="Alpha-L RNA-binding motif"/>
    <property type="match status" value="1"/>
</dbReference>
<dbReference type="InterPro" id="IPR042092">
    <property type="entry name" value="PsdUridine_s_RsuA/RluB/E/F_cat"/>
</dbReference>
<dbReference type="NCBIfam" id="NF008097">
    <property type="entry name" value="PRK10839.1"/>
    <property type="match status" value="1"/>
</dbReference>
<evidence type="ECO:0000256" key="1">
    <source>
        <dbReference type="ARBA" id="ARBA00008348"/>
    </source>
</evidence>
<comment type="similarity">
    <text evidence="1 7">Belongs to the pseudouridine synthase RsuA family.</text>
</comment>
<dbReference type="SUPFAM" id="SSF55174">
    <property type="entry name" value="Alpha-L RNA-binding motif"/>
    <property type="match status" value="1"/>
</dbReference>
<dbReference type="PROSITE" id="PS50889">
    <property type="entry name" value="S4"/>
    <property type="match status" value="1"/>
</dbReference>
<accession>A0ABS7ZRB2</accession>
<sequence>MRLDKFLADTTDLTRSLATKAVKNGRVLVNGSKPKSASLKVSETDVVTLDGEALTHQGGFRYILMNKPTGYVCTHRDSTHPLVFDLLEGIVNRMDLHTVGRLDMDTTGLLLITDDGQWSHHLTSPKHHQPKTYRVWLAEPLREDAEAKLAKGILLEDDPEPTKPAELERVSDTEVLLTIHEGRYHQVKRMFAALGNHVEKLHREKMGCMDMDPTLQEGEYRPLTDEEVAALAGN</sequence>
<dbReference type="CDD" id="cd00165">
    <property type="entry name" value="S4"/>
    <property type="match status" value="1"/>
</dbReference>
<dbReference type="PROSITE" id="PS01149">
    <property type="entry name" value="PSI_RSU"/>
    <property type="match status" value="1"/>
</dbReference>
<dbReference type="NCBIfam" id="TIGR00093">
    <property type="entry name" value="pseudouridine synthase"/>
    <property type="match status" value="1"/>
</dbReference>
<proteinExistence type="inferred from homology"/>
<feature type="domain" description="RNA-binding S4" evidence="8">
    <location>
        <begin position="1"/>
        <end position="58"/>
    </location>
</feature>
<dbReference type="Pfam" id="PF01479">
    <property type="entry name" value="S4"/>
    <property type="match status" value="1"/>
</dbReference>
<gene>
    <name evidence="9" type="primary">rsuA</name>
    <name evidence="9" type="ORF">I9W95_04680</name>
</gene>
<dbReference type="EMBL" id="JAEDAH010000020">
    <property type="protein sequence ID" value="MCA6062900.1"/>
    <property type="molecule type" value="Genomic_DNA"/>
</dbReference>
<dbReference type="InterPro" id="IPR006145">
    <property type="entry name" value="PsdUridine_synth_RsuA/RluA"/>
</dbReference>
<dbReference type="RefSeq" id="WP_225672366.1">
    <property type="nucleotide sequence ID" value="NZ_JAEDAH010000020.1"/>
</dbReference>
<evidence type="ECO:0000256" key="2">
    <source>
        <dbReference type="ARBA" id="ARBA00022884"/>
    </source>
</evidence>
<dbReference type="GO" id="GO:0160136">
    <property type="term" value="F:16S rRNA pseudouridine(516) synthase activity"/>
    <property type="evidence" value="ECO:0007669"/>
    <property type="project" value="UniProtKB-EC"/>
</dbReference>
<evidence type="ECO:0000313" key="10">
    <source>
        <dbReference type="Proteomes" id="UP000714380"/>
    </source>
</evidence>
<keyword evidence="2 6" id="KW-0694">RNA-binding</keyword>
<reference evidence="9 10" key="1">
    <citation type="submission" date="2020-12" db="EMBL/GenBank/DDBJ databases">
        <title>Novel Thalassolituus-related marine hydrocarbonoclastic bacteria mediated algae-derived hydrocarbons mineralization in twilight zone of the northern South China Sea.</title>
        <authorList>
            <person name="Dong C."/>
        </authorList>
    </citation>
    <scope>NUCLEOTIDE SEQUENCE [LARGE SCALE GENOMIC DNA]</scope>
    <source>
        <strain evidence="9 10">IMCC1826</strain>
    </source>
</reference>